<feature type="transmembrane region" description="Helical" evidence="5">
    <location>
        <begin position="66"/>
        <end position="88"/>
    </location>
</feature>
<dbReference type="AlphaFoldDB" id="A0A424W8Y1"/>
<dbReference type="OrthoDB" id="9807815at2"/>
<accession>A0A424W8Y1</accession>
<dbReference type="GO" id="GO:0000271">
    <property type="term" value="P:polysaccharide biosynthetic process"/>
    <property type="evidence" value="ECO:0007669"/>
    <property type="project" value="InterPro"/>
</dbReference>
<comment type="subcellular location">
    <subcellularLocation>
        <location evidence="1">Membrane</location>
        <topology evidence="1">Multi-pass membrane protein</topology>
    </subcellularLocation>
</comment>
<evidence type="ECO:0000256" key="4">
    <source>
        <dbReference type="ARBA" id="ARBA00023136"/>
    </source>
</evidence>
<organism evidence="7 8">
    <name type="scientific">Alcaligenes xylosoxydans xylosoxydans</name>
    <name type="common">Achromobacter xylosoxidans</name>
    <dbReference type="NCBI Taxonomy" id="85698"/>
    <lineage>
        <taxon>Bacteria</taxon>
        <taxon>Pseudomonadati</taxon>
        <taxon>Pseudomonadota</taxon>
        <taxon>Betaproteobacteria</taxon>
        <taxon>Burkholderiales</taxon>
        <taxon>Alcaligenaceae</taxon>
        <taxon>Achromobacter</taxon>
    </lineage>
</organism>
<reference evidence="7 8" key="1">
    <citation type="submission" date="2018-08" db="EMBL/GenBank/DDBJ databases">
        <title>Achromobacter xylosoxidans Genome sequencing and assembly.</title>
        <authorList>
            <person name="Wang R."/>
            <person name="Rensing C."/>
            <person name="Li Y."/>
        </authorList>
    </citation>
    <scope>NUCLEOTIDE SEQUENCE [LARGE SCALE GENOMIC DNA]</scope>
    <source>
        <strain evidence="7 8">GD003A</strain>
    </source>
</reference>
<feature type="domain" description="GtrA/DPMS transmembrane" evidence="6">
    <location>
        <begin position="4"/>
        <end position="115"/>
    </location>
</feature>
<keyword evidence="2 5" id="KW-0812">Transmembrane</keyword>
<dbReference type="InterPro" id="IPR007267">
    <property type="entry name" value="GtrA_DPMS_TM"/>
</dbReference>
<name>A0A424W8Y1_ALCXX</name>
<dbReference type="Pfam" id="PF04138">
    <property type="entry name" value="GtrA_DPMS_TM"/>
    <property type="match status" value="1"/>
</dbReference>
<keyword evidence="3 5" id="KW-1133">Transmembrane helix</keyword>
<protein>
    <recommendedName>
        <fullName evidence="6">GtrA/DPMS transmembrane domain-containing protein</fullName>
    </recommendedName>
</protein>
<proteinExistence type="predicted"/>
<evidence type="ECO:0000256" key="2">
    <source>
        <dbReference type="ARBA" id="ARBA00022692"/>
    </source>
</evidence>
<dbReference type="GO" id="GO:0016020">
    <property type="term" value="C:membrane"/>
    <property type="evidence" value="ECO:0007669"/>
    <property type="project" value="UniProtKB-SubCell"/>
</dbReference>
<dbReference type="RefSeq" id="WP_124260381.1">
    <property type="nucleotide sequence ID" value="NZ_CP061008.1"/>
</dbReference>
<evidence type="ECO:0000256" key="5">
    <source>
        <dbReference type="SAM" id="Phobius"/>
    </source>
</evidence>
<dbReference type="EMBL" id="QVXO01000036">
    <property type="protein sequence ID" value="RPJ89753.1"/>
    <property type="molecule type" value="Genomic_DNA"/>
</dbReference>
<gene>
    <name evidence="7" type="ORF">DY367_21275</name>
</gene>
<feature type="transmembrane region" description="Helical" evidence="5">
    <location>
        <begin position="94"/>
        <end position="112"/>
    </location>
</feature>
<evidence type="ECO:0000313" key="7">
    <source>
        <dbReference type="EMBL" id="RPJ89753.1"/>
    </source>
</evidence>
<dbReference type="Proteomes" id="UP000285324">
    <property type="component" value="Unassembled WGS sequence"/>
</dbReference>
<evidence type="ECO:0000259" key="6">
    <source>
        <dbReference type="Pfam" id="PF04138"/>
    </source>
</evidence>
<comment type="caution">
    <text evidence="7">The sequence shown here is derived from an EMBL/GenBank/DDBJ whole genome shotgun (WGS) entry which is preliminary data.</text>
</comment>
<keyword evidence="4 5" id="KW-0472">Membrane</keyword>
<evidence type="ECO:0000313" key="8">
    <source>
        <dbReference type="Proteomes" id="UP000285324"/>
    </source>
</evidence>
<feature type="transmembrane region" description="Helical" evidence="5">
    <location>
        <begin position="35"/>
        <end position="54"/>
    </location>
</feature>
<evidence type="ECO:0000256" key="3">
    <source>
        <dbReference type="ARBA" id="ARBA00022989"/>
    </source>
</evidence>
<evidence type="ECO:0000256" key="1">
    <source>
        <dbReference type="ARBA" id="ARBA00004141"/>
    </source>
</evidence>
<sequence length="125" mass="13883">MLIKFGMISGIGWLIDFSIFTFLCNVGMIPGYANGIAATVAVTFVYFSSLRPIFKYRGSYVFRKLLTYWTYQVVAVAAASLAVNLISSLEVHPVIAKIIVTPFTFVANYLFMRWLAGVAVPRPSI</sequence>
<feature type="transmembrane region" description="Helical" evidence="5">
    <location>
        <begin position="7"/>
        <end position="29"/>
    </location>
</feature>